<keyword evidence="3 8" id="KW-0479">Metal-binding</keyword>
<evidence type="ECO:0000256" key="3">
    <source>
        <dbReference type="ARBA" id="ARBA00022723"/>
    </source>
</evidence>
<gene>
    <name evidence="8" type="primary">acpS</name>
    <name evidence="10" type="ORF">SAMN05421687_10928</name>
</gene>
<keyword evidence="2 8" id="KW-0808">Transferase</keyword>
<dbReference type="InterPro" id="IPR004568">
    <property type="entry name" value="Ppantetheine-prot_Trfase_dom"/>
</dbReference>
<comment type="cofactor">
    <cofactor evidence="8">
        <name>Mg(2+)</name>
        <dbReference type="ChEBI" id="CHEBI:18420"/>
    </cofactor>
</comment>
<name>A0A1N7K594_9BACI</name>
<protein>
    <recommendedName>
        <fullName evidence="8">Holo-[acyl-carrier-protein] synthase</fullName>
        <shortName evidence="8">Holo-ACP synthase</shortName>
        <ecNumber evidence="8">2.7.8.7</ecNumber>
    </recommendedName>
    <alternativeName>
        <fullName evidence="8">4'-phosphopantetheinyl transferase AcpS</fullName>
    </alternativeName>
</protein>
<dbReference type="InterPro" id="IPR037143">
    <property type="entry name" value="4-PPantetheinyl_Trfase_dom_sf"/>
</dbReference>
<dbReference type="HAMAP" id="MF_00101">
    <property type="entry name" value="AcpS"/>
    <property type="match status" value="1"/>
</dbReference>
<comment type="catalytic activity">
    <reaction evidence="8">
        <text>apo-[ACP] + CoA = holo-[ACP] + adenosine 3',5'-bisphosphate + H(+)</text>
        <dbReference type="Rhea" id="RHEA:12068"/>
        <dbReference type="Rhea" id="RHEA-COMP:9685"/>
        <dbReference type="Rhea" id="RHEA-COMP:9690"/>
        <dbReference type="ChEBI" id="CHEBI:15378"/>
        <dbReference type="ChEBI" id="CHEBI:29999"/>
        <dbReference type="ChEBI" id="CHEBI:57287"/>
        <dbReference type="ChEBI" id="CHEBI:58343"/>
        <dbReference type="ChEBI" id="CHEBI:64479"/>
        <dbReference type="EC" id="2.7.8.7"/>
    </reaction>
</comment>
<dbReference type="RefSeq" id="WP_076559912.1">
    <property type="nucleotide sequence ID" value="NZ_FTOC01000009.1"/>
</dbReference>
<dbReference type="Proteomes" id="UP000187608">
    <property type="component" value="Unassembled WGS sequence"/>
</dbReference>
<dbReference type="GO" id="GO:0000287">
    <property type="term" value="F:magnesium ion binding"/>
    <property type="evidence" value="ECO:0007669"/>
    <property type="project" value="UniProtKB-UniRule"/>
</dbReference>
<reference evidence="11" key="1">
    <citation type="submission" date="2017-01" db="EMBL/GenBank/DDBJ databases">
        <authorList>
            <person name="Varghese N."/>
            <person name="Submissions S."/>
        </authorList>
    </citation>
    <scope>NUCLEOTIDE SEQUENCE [LARGE SCALE GENOMIC DNA]</scope>
    <source>
        <strain evidence="11">DSM 23127</strain>
    </source>
</reference>
<dbReference type="OrthoDB" id="517356at2"/>
<accession>A0A1N7K594</accession>
<feature type="binding site" evidence="8">
    <location>
        <position position="8"/>
    </location>
    <ligand>
        <name>Mg(2+)</name>
        <dbReference type="ChEBI" id="CHEBI:18420"/>
    </ligand>
</feature>
<evidence type="ECO:0000313" key="11">
    <source>
        <dbReference type="Proteomes" id="UP000187608"/>
    </source>
</evidence>
<evidence type="ECO:0000256" key="1">
    <source>
        <dbReference type="ARBA" id="ARBA00022516"/>
    </source>
</evidence>
<dbReference type="GO" id="GO:0005737">
    <property type="term" value="C:cytoplasm"/>
    <property type="evidence" value="ECO:0007669"/>
    <property type="project" value="UniProtKB-SubCell"/>
</dbReference>
<proteinExistence type="inferred from homology"/>
<comment type="function">
    <text evidence="8">Transfers the 4'-phosphopantetheine moiety from coenzyme A to a Ser of acyl-carrier-protein.</text>
</comment>
<feature type="binding site" evidence="8">
    <location>
        <position position="58"/>
    </location>
    <ligand>
        <name>Mg(2+)</name>
        <dbReference type="ChEBI" id="CHEBI:18420"/>
    </ligand>
</feature>
<sequence>MIKGIGIDVVEINRITKSIKRNPRLIQRILTERERERYYSLSLTRRNEFAAGRFAVKEATGKALGTGVGRIGFQHISVDTDELGKPVLIVKGWESYSFFVSISHSDHYAVANVVVEEL</sequence>
<organism evidence="10 11">
    <name type="scientific">Salimicrobium flavidum</name>
    <dbReference type="NCBI Taxonomy" id="570947"/>
    <lineage>
        <taxon>Bacteria</taxon>
        <taxon>Bacillati</taxon>
        <taxon>Bacillota</taxon>
        <taxon>Bacilli</taxon>
        <taxon>Bacillales</taxon>
        <taxon>Bacillaceae</taxon>
        <taxon>Salimicrobium</taxon>
    </lineage>
</organism>
<evidence type="ECO:0000256" key="5">
    <source>
        <dbReference type="ARBA" id="ARBA00022842"/>
    </source>
</evidence>
<dbReference type="EMBL" id="FTOC01000009">
    <property type="protein sequence ID" value="SIS56773.1"/>
    <property type="molecule type" value="Genomic_DNA"/>
</dbReference>
<dbReference type="NCBIfam" id="TIGR00556">
    <property type="entry name" value="pantethn_trn"/>
    <property type="match status" value="1"/>
</dbReference>
<keyword evidence="1 8" id="KW-0444">Lipid biosynthesis</keyword>
<evidence type="ECO:0000256" key="8">
    <source>
        <dbReference type="HAMAP-Rule" id="MF_00101"/>
    </source>
</evidence>
<keyword evidence="6 8" id="KW-0443">Lipid metabolism</keyword>
<dbReference type="STRING" id="570947.SAMN05421687_10928"/>
<dbReference type="InterPro" id="IPR002582">
    <property type="entry name" value="ACPS"/>
</dbReference>
<dbReference type="NCBIfam" id="TIGR00516">
    <property type="entry name" value="acpS"/>
    <property type="match status" value="1"/>
</dbReference>
<evidence type="ECO:0000256" key="7">
    <source>
        <dbReference type="ARBA" id="ARBA00023160"/>
    </source>
</evidence>
<keyword evidence="4 8" id="KW-0276">Fatty acid metabolism</keyword>
<dbReference type="Gene3D" id="3.90.470.20">
    <property type="entry name" value="4'-phosphopantetheinyl transferase domain"/>
    <property type="match status" value="1"/>
</dbReference>
<dbReference type="GO" id="GO:0006633">
    <property type="term" value="P:fatty acid biosynthetic process"/>
    <property type="evidence" value="ECO:0007669"/>
    <property type="project" value="UniProtKB-UniRule"/>
</dbReference>
<dbReference type="GO" id="GO:0008897">
    <property type="term" value="F:holo-[acyl-carrier-protein] synthase activity"/>
    <property type="evidence" value="ECO:0007669"/>
    <property type="project" value="UniProtKB-UniRule"/>
</dbReference>
<evidence type="ECO:0000256" key="2">
    <source>
        <dbReference type="ARBA" id="ARBA00022679"/>
    </source>
</evidence>
<keyword evidence="8" id="KW-0963">Cytoplasm</keyword>
<comment type="similarity">
    <text evidence="8">Belongs to the P-Pant transferase superfamily. AcpS family.</text>
</comment>
<evidence type="ECO:0000313" key="10">
    <source>
        <dbReference type="EMBL" id="SIS56773.1"/>
    </source>
</evidence>
<feature type="domain" description="4'-phosphopantetheinyl transferase" evidence="9">
    <location>
        <begin position="4"/>
        <end position="111"/>
    </location>
</feature>
<evidence type="ECO:0000256" key="4">
    <source>
        <dbReference type="ARBA" id="ARBA00022832"/>
    </source>
</evidence>
<keyword evidence="7 8" id="KW-0275">Fatty acid biosynthesis</keyword>
<comment type="subcellular location">
    <subcellularLocation>
        <location evidence="8">Cytoplasm</location>
    </subcellularLocation>
</comment>
<dbReference type="Pfam" id="PF01648">
    <property type="entry name" value="ACPS"/>
    <property type="match status" value="1"/>
</dbReference>
<evidence type="ECO:0000259" key="9">
    <source>
        <dbReference type="Pfam" id="PF01648"/>
    </source>
</evidence>
<evidence type="ECO:0000256" key="6">
    <source>
        <dbReference type="ARBA" id="ARBA00023098"/>
    </source>
</evidence>
<dbReference type="EC" id="2.7.8.7" evidence="8"/>
<dbReference type="InterPro" id="IPR008278">
    <property type="entry name" value="4-PPantetheinyl_Trfase_dom"/>
</dbReference>
<keyword evidence="11" id="KW-1185">Reference proteome</keyword>
<keyword evidence="5 8" id="KW-0460">Magnesium</keyword>
<dbReference type="SUPFAM" id="SSF56214">
    <property type="entry name" value="4'-phosphopantetheinyl transferase"/>
    <property type="match status" value="1"/>
</dbReference>
<dbReference type="AlphaFoldDB" id="A0A1N7K594"/>